<dbReference type="Proteomes" id="UP000055048">
    <property type="component" value="Unassembled WGS sequence"/>
</dbReference>
<keyword evidence="2" id="KW-1185">Reference proteome</keyword>
<name>A0A0V0TZI0_9BILA</name>
<evidence type="ECO:0000313" key="1">
    <source>
        <dbReference type="EMBL" id="KRX44449.1"/>
    </source>
</evidence>
<reference evidence="1 2" key="1">
    <citation type="submission" date="2015-01" db="EMBL/GenBank/DDBJ databases">
        <title>Evolution of Trichinella species and genotypes.</title>
        <authorList>
            <person name="Korhonen P.K."/>
            <person name="Edoardo P."/>
            <person name="Giuseppe L.R."/>
            <person name="Gasser R.B."/>
        </authorList>
    </citation>
    <scope>NUCLEOTIDE SEQUENCE [LARGE SCALE GENOMIC DNA]</scope>
    <source>
        <strain evidence="1">ISS417</strain>
    </source>
</reference>
<proteinExistence type="predicted"/>
<dbReference type="EMBL" id="JYDJ01000096">
    <property type="protein sequence ID" value="KRX44449.1"/>
    <property type="molecule type" value="Genomic_DNA"/>
</dbReference>
<sequence>MPNSALVGCKKQGIPVRKLTYSPMPFNLKCIVNQSMISRKQANLHQPGRVVKIRRTDTLANNIPVSTAGLDRHFLLVHDVLQLGPYFAHFAHRFHVDKVVGAPAGTVPVHPPLLVDVKQSQVVAFGNLEFFPLRIAVLFSTLGSVEYRRHRQHAHNGQHFFAAAHFASDDEHFGQGRVERQFDHPASEFCQLAGVVQRAQRPQLVHRIEQVVLGRCVHEVEFQQIVHAERFQQQHHVRQVGPLNLGYGIGQQFLFVLAFRVETVTLAGSGAAGSTRTLVRARLADREHLQRVHADARVEHLQLAIAGVDDEQYTVQRERRFGDVGRHDALATVVNGAVEYPRLQVSRQLGIDRQNGQRGRVVQLVQTLGNQGASRFDLLLAGHEDENVARQRGTQVDADRLLDGRLDVVVDHQLAVGHLDRERAAGYVEDGYVAEKVGELGRVHGRRRDDQFQIPTPGQHLFQQAEQHVGVQRSLVGFVHDHDAVVVEIRLAQTFAQQYPVCHVFEHRRRRRGIFETYSVADLFAQRHAHLVGNPSGDRHRRHAPRLRAADHQAPVRVAVFEQILAELGGLAAAGLADHHHNAVFADHVQQPLSDREHRQKFPLLFQAFFLRKFRRATARGPIAGRPGTVVIHVLGESISRLVVVGKILLCSTTNLL</sequence>
<gene>
    <name evidence="1" type="ORF">T05_629</name>
</gene>
<protein>
    <submittedName>
        <fullName evidence="1">Uncharacterized protein</fullName>
    </submittedName>
</protein>
<dbReference type="AlphaFoldDB" id="A0A0V0TZI0"/>
<accession>A0A0V0TZI0</accession>
<evidence type="ECO:0000313" key="2">
    <source>
        <dbReference type="Proteomes" id="UP000055048"/>
    </source>
</evidence>
<comment type="caution">
    <text evidence="1">The sequence shown here is derived from an EMBL/GenBank/DDBJ whole genome shotgun (WGS) entry which is preliminary data.</text>
</comment>
<organism evidence="1 2">
    <name type="scientific">Trichinella murrelli</name>
    <dbReference type="NCBI Taxonomy" id="144512"/>
    <lineage>
        <taxon>Eukaryota</taxon>
        <taxon>Metazoa</taxon>
        <taxon>Ecdysozoa</taxon>
        <taxon>Nematoda</taxon>
        <taxon>Enoplea</taxon>
        <taxon>Dorylaimia</taxon>
        <taxon>Trichinellida</taxon>
        <taxon>Trichinellidae</taxon>
        <taxon>Trichinella</taxon>
    </lineage>
</organism>